<dbReference type="Proteomes" id="UP000677913">
    <property type="component" value="Unassembled WGS sequence"/>
</dbReference>
<evidence type="ECO:0000259" key="1">
    <source>
        <dbReference type="Pfam" id="PF05685"/>
    </source>
</evidence>
<dbReference type="InterPro" id="IPR012296">
    <property type="entry name" value="Nuclease_put_TT1808"/>
</dbReference>
<organism evidence="2 3">
    <name type="scientific">Actinocrinis puniceicyclus</name>
    <dbReference type="NCBI Taxonomy" id="977794"/>
    <lineage>
        <taxon>Bacteria</taxon>
        <taxon>Bacillati</taxon>
        <taxon>Actinomycetota</taxon>
        <taxon>Actinomycetes</taxon>
        <taxon>Catenulisporales</taxon>
        <taxon>Actinospicaceae</taxon>
        <taxon>Actinocrinis</taxon>
    </lineage>
</organism>
<keyword evidence="2" id="KW-0378">Hydrolase</keyword>
<dbReference type="EMBL" id="JAGSXH010000004">
    <property type="protein sequence ID" value="MBS2961808.1"/>
    <property type="molecule type" value="Genomic_DNA"/>
</dbReference>
<gene>
    <name evidence="2" type="ORF">KGA66_02020</name>
</gene>
<reference evidence="2" key="1">
    <citation type="submission" date="2021-04" db="EMBL/GenBank/DDBJ databases">
        <title>Genome based classification of Actinospica acidithermotolerans sp. nov., an actinobacterium isolated from an Indonesian hot spring.</title>
        <authorList>
            <person name="Kusuma A.B."/>
            <person name="Putra K.E."/>
            <person name="Nafisah S."/>
            <person name="Loh J."/>
            <person name="Nouioui I."/>
            <person name="Goodfellow M."/>
        </authorList>
    </citation>
    <scope>NUCLEOTIDE SEQUENCE</scope>
    <source>
        <strain evidence="2">DSM 45618</strain>
    </source>
</reference>
<dbReference type="PANTHER" id="PTHR35400:SF3">
    <property type="entry name" value="SLL1072 PROTEIN"/>
    <property type="match status" value="1"/>
</dbReference>
<dbReference type="GO" id="GO:0004519">
    <property type="term" value="F:endonuclease activity"/>
    <property type="evidence" value="ECO:0007669"/>
    <property type="project" value="UniProtKB-KW"/>
</dbReference>
<keyword evidence="2" id="KW-0255">Endonuclease</keyword>
<evidence type="ECO:0000313" key="3">
    <source>
        <dbReference type="Proteomes" id="UP000677913"/>
    </source>
</evidence>
<dbReference type="AlphaFoldDB" id="A0A8J8BA81"/>
<accession>A0A8J8BA81</accession>
<dbReference type="CDD" id="cd06260">
    <property type="entry name" value="DUF820-like"/>
    <property type="match status" value="1"/>
</dbReference>
<dbReference type="Gene3D" id="3.90.1570.10">
    <property type="entry name" value="tt1808, chain A"/>
    <property type="match status" value="1"/>
</dbReference>
<dbReference type="RefSeq" id="WP_211463841.1">
    <property type="nucleotide sequence ID" value="NZ_JAGSXH010000004.1"/>
</dbReference>
<dbReference type="PANTHER" id="PTHR35400">
    <property type="entry name" value="SLR1083 PROTEIN"/>
    <property type="match status" value="1"/>
</dbReference>
<comment type="caution">
    <text evidence="2">The sequence shown here is derived from an EMBL/GenBank/DDBJ whole genome shotgun (WGS) entry which is preliminary data.</text>
</comment>
<name>A0A8J8BA81_9ACTN</name>
<evidence type="ECO:0000313" key="2">
    <source>
        <dbReference type="EMBL" id="MBS2961808.1"/>
    </source>
</evidence>
<proteinExistence type="predicted"/>
<dbReference type="InterPro" id="IPR008538">
    <property type="entry name" value="Uma2"/>
</dbReference>
<feature type="domain" description="Putative restriction endonuclease" evidence="1">
    <location>
        <begin position="18"/>
        <end position="160"/>
    </location>
</feature>
<sequence length="183" mass="20778">MTAPTLPMTPEDGWTLDNLPDNLPKHTELIRGVLVMSPQKTWHMAIIRMFDRQLYDQVPDEYALLFEMAVRRSNRSAPEPDLSIVRAGAVEADKSIYSPADVLVAAEIISPESEERDREDKPIMYAAMGIPTFWLVERGADLAPIVHEHQLYGGAYRLMRTHIGHLQTEIPFSMEVRLEAPKL</sequence>
<protein>
    <submittedName>
        <fullName evidence="2">Uma2 family endonuclease</fullName>
    </submittedName>
</protein>
<dbReference type="Pfam" id="PF05685">
    <property type="entry name" value="Uma2"/>
    <property type="match status" value="1"/>
</dbReference>
<dbReference type="SUPFAM" id="SSF52980">
    <property type="entry name" value="Restriction endonuclease-like"/>
    <property type="match status" value="1"/>
</dbReference>
<keyword evidence="3" id="KW-1185">Reference proteome</keyword>
<dbReference type="InterPro" id="IPR011335">
    <property type="entry name" value="Restrct_endonuc-II-like"/>
</dbReference>
<keyword evidence="2" id="KW-0540">Nuclease</keyword>